<feature type="domain" description="Immunity MXAN-0049 protein" evidence="1">
    <location>
        <begin position="37"/>
        <end position="167"/>
    </location>
</feature>
<dbReference type="InterPro" id="IPR012433">
    <property type="entry name" value="Imm11"/>
</dbReference>
<protein>
    <recommendedName>
        <fullName evidence="1">Immunity MXAN-0049 protein domain-containing protein</fullName>
    </recommendedName>
</protein>
<dbReference type="RefSeq" id="WP_184567741.1">
    <property type="nucleotide sequence ID" value="NZ_JACIEI010000017.1"/>
</dbReference>
<accession>A0A7W6E6K6</accession>
<evidence type="ECO:0000313" key="2">
    <source>
        <dbReference type="EMBL" id="MBB3995665.1"/>
    </source>
</evidence>
<dbReference type="EMBL" id="JACIEI010000017">
    <property type="protein sequence ID" value="MBB3995665.1"/>
    <property type="molecule type" value="Genomic_DNA"/>
</dbReference>
<reference evidence="2 3" key="1">
    <citation type="submission" date="2020-08" db="EMBL/GenBank/DDBJ databases">
        <title>Genomic Encyclopedia of Type Strains, Phase IV (KMG-IV): sequencing the most valuable type-strain genomes for metagenomic binning, comparative biology and taxonomic classification.</title>
        <authorList>
            <person name="Goeker M."/>
        </authorList>
    </citation>
    <scope>NUCLEOTIDE SEQUENCE [LARGE SCALE GENOMIC DNA]</scope>
    <source>
        <strain evidence="2 3">DSM 102234</strain>
    </source>
</reference>
<sequence>MSAADRKRSPEHLPQKLQFEKGKKLPDFMTSFPGCNNIFTSSKLVSSRLKELIEHHRSEEDDWEFYPVDILHKDGTLYATYYVWCVTTTLDGIDETSEGIKSVGGPIDGNHLWQEFGELSPARLKVRKLIVGGLNAWIDFRFHATMDYFISDALFQAMSDAKMTGFDAQSFWSEV</sequence>
<dbReference type="Proteomes" id="UP000530268">
    <property type="component" value="Unassembled WGS sequence"/>
</dbReference>
<keyword evidence="3" id="KW-1185">Reference proteome</keyword>
<gene>
    <name evidence="2" type="ORF">GGR95_003327</name>
</gene>
<comment type="caution">
    <text evidence="2">The sequence shown here is derived from an EMBL/GenBank/DDBJ whole genome shotgun (WGS) entry which is preliminary data.</text>
</comment>
<evidence type="ECO:0000313" key="3">
    <source>
        <dbReference type="Proteomes" id="UP000530268"/>
    </source>
</evidence>
<proteinExistence type="predicted"/>
<dbReference type="Pfam" id="PF07791">
    <property type="entry name" value="Imm11"/>
    <property type="match status" value="1"/>
</dbReference>
<name>A0A7W6E6K6_9RHOB</name>
<dbReference type="AlphaFoldDB" id="A0A7W6E6K6"/>
<evidence type="ECO:0000259" key="1">
    <source>
        <dbReference type="Pfam" id="PF07791"/>
    </source>
</evidence>
<organism evidence="2 3">
    <name type="scientific">Sulfitobacter undariae</name>
    <dbReference type="NCBI Taxonomy" id="1563671"/>
    <lineage>
        <taxon>Bacteria</taxon>
        <taxon>Pseudomonadati</taxon>
        <taxon>Pseudomonadota</taxon>
        <taxon>Alphaproteobacteria</taxon>
        <taxon>Rhodobacterales</taxon>
        <taxon>Roseobacteraceae</taxon>
        <taxon>Sulfitobacter</taxon>
    </lineage>
</organism>